<evidence type="ECO:0000256" key="1">
    <source>
        <dbReference type="ARBA" id="ARBA00010944"/>
    </source>
</evidence>
<keyword evidence="2" id="KW-0560">Oxidoreductase</keyword>
<reference evidence="4 5" key="1">
    <citation type="journal article" date="2016" name="Nat. Commun.">
        <title>Thousands of microbial genomes shed light on interconnected biogeochemical processes in an aquifer system.</title>
        <authorList>
            <person name="Anantharaman K."/>
            <person name="Brown C.T."/>
            <person name="Hug L.A."/>
            <person name="Sharon I."/>
            <person name="Castelle C.J."/>
            <person name="Probst A.J."/>
            <person name="Thomas B.C."/>
            <person name="Singh A."/>
            <person name="Wilkins M.J."/>
            <person name="Karaoz U."/>
            <person name="Brodie E.L."/>
            <person name="Williams K.H."/>
            <person name="Hubbard S.S."/>
            <person name="Banfield J.F."/>
        </authorList>
    </citation>
    <scope>NUCLEOTIDE SEQUENCE [LARGE SCALE GENOMIC DNA]</scope>
</reference>
<dbReference type="Gene3D" id="3.40.50.720">
    <property type="entry name" value="NAD(P)-binding Rossmann-like Domain"/>
    <property type="match status" value="1"/>
</dbReference>
<evidence type="ECO:0000313" key="4">
    <source>
        <dbReference type="EMBL" id="OGM59391.1"/>
    </source>
</evidence>
<dbReference type="GO" id="GO:0019305">
    <property type="term" value="P:dTDP-rhamnose biosynthetic process"/>
    <property type="evidence" value="ECO:0007669"/>
    <property type="project" value="UniProtKB-UniPathway"/>
</dbReference>
<dbReference type="Proteomes" id="UP000176404">
    <property type="component" value="Unassembled WGS sequence"/>
</dbReference>
<dbReference type="PANTHER" id="PTHR10491:SF4">
    <property type="entry name" value="METHIONINE ADENOSYLTRANSFERASE 2 SUBUNIT BETA"/>
    <property type="match status" value="1"/>
</dbReference>
<dbReference type="PANTHER" id="PTHR10491">
    <property type="entry name" value="DTDP-4-DEHYDRORHAMNOSE REDUCTASE"/>
    <property type="match status" value="1"/>
</dbReference>
<dbReference type="GO" id="GO:0005829">
    <property type="term" value="C:cytosol"/>
    <property type="evidence" value="ECO:0007669"/>
    <property type="project" value="TreeGrafter"/>
</dbReference>
<comment type="similarity">
    <text evidence="1 2">Belongs to the dTDP-4-dehydrorhamnose reductase family.</text>
</comment>
<name>A0A1F8B5U4_9BACT</name>
<dbReference type="UniPathway" id="UPA00124"/>
<organism evidence="4 5">
    <name type="scientific">Candidatus Woesebacteria bacterium RIFCSPLOWO2_01_FULL_39_10b</name>
    <dbReference type="NCBI Taxonomy" id="1802517"/>
    <lineage>
        <taxon>Bacteria</taxon>
        <taxon>Candidatus Woeseibacteriota</taxon>
    </lineage>
</organism>
<accession>A0A1F8B5U4</accession>
<feature type="domain" description="RmlD-like substrate binding" evidence="3">
    <location>
        <begin position="4"/>
        <end position="242"/>
    </location>
</feature>
<evidence type="ECO:0000313" key="5">
    <source>
        <dbReference type="Proteomes" id="UP000176404"/>
    </source>
</evidence>
<protein>
    <recommendedName>
        <fullName evidence="2">dTDP-4-dehydrorhamnose reductase</fullName>
        <ecNumber evidence="2">1.1.1.133</ecNumber>
    </recommendedName>
</protein>
<sequence length="298" mass="34571">MKKSILVLGASGMLGSMVYDYLSKHSRHRVEGTTRRRTKKDYRHFDAINFLYQEKKYQFLKYFNYLVNCIGIIKPYCEDNDPEGIFQAISINALFPYRLSRFLQGSKTKVIQITTDCVYSGKSGNYYEDSRHDSLDVYGKTKSLGEVIANNFLNIRCSIIGFESGRNVSLLGWFLSQKNGAQLKGYAHHKWNGITTLQFAQLCQSIIDDNSFDQLRKTNHVYHYHPNKAVNKFELLKIFADVFCKDYVIEKVSDVGEPIDRTLSTRYSFFQPVNKISMKKAVKELRDYSQRSDELLDN</sequence>
<dbReference type="InterPro" id="IPR036291">
    <property type="entry name" value="NAD(P)-bd_dom_sf"/>
</dbReference>
<comment type="function">
    <text evidence="2">Catalyzes the reduction of dTDP-6-deoxy-L-lyxo-4-hexulose to yield dTDP-L-rhamnose.</text>
</comment>
<evidence type="ECO:0000256" key="2">
    <source>
        <dbReference type="RuleBase" id="RU364082"/>
    </source>
</evidence>
<comment type="caution">
    <text evidence="4">The sequence shown here is derived from an EMBL/GenBank/DDBJ whole genome shotgun (WGS) entry which is preliminary data.</text>
</comment>
<dbReference type="InterPro" id="IPR005913">
    <property type="entry name" value="dTDP_dehydrorham_reduct"/>
</dbReference>
<dbReference type="InterPro" id="IPR029903">
    <property type="entry name" value="RmlD-like-bd"/>
</dbReference>
<dbReference type="Pfam" id="PF04321">
    <property type="entry name" value="RmlD_sub_bind"/>
    <property type="match status" value="1"/>
</dbReference>
<keyword evidence="2" id="KW-0521">NADP</keyword>
<proteinExistence type="inferred from homology"/>
<dbReference type="GO" id="GO:0008831">
    <property type="term" value="F:dTDP-4-dehydrorhamnose reductase activity"/>
    <property type="evidence" value="ECO:0007669"/>
    <property type="project" value="UniProtKB-EC"/>
</dbReference>
<dbReference type="EMBL" id="MGHD01000020">
    <property type="protein sequence ID" value="OGM59391.1"/>
    <property type="molecule type" value="Genomic_DNA"/>
</dbReference>
<dbReference type="AlphaFoldDB" id="A0A1F8B5U4"/>
<dbReference type="SUPFAM" id="SSF51735">
    <property type="entry name" value="NAD(P)-binding Rossmann-fold domains"/>
    <property type="match status" value="1"/>
</dbReference>
<dbReference type="STRING" id="1802517.A2892_03505"/>
<evidence type="ECO:0000259" key="3">
    <source>
        <dbReference type="Pfam" id="PF04321"/>
    </source>
</evidence>
<dbReference type="EC" id="1.1.1.133" evidence="2"/>
<gene>
    <name evidence="4" type="ORF">A2892_03505</name>
</gene>
<comment type="pathway">
    <text evidence="2">Carbohydrate biosynthesis; dTDP-L-rhamnose biosynthesis.</text>
</comment>